<keyword evidence="3" id="KW-1185">Reference proteome</keyword>
<protein>
    <recommendedName>
        <fullName evidence="1">5-oxoprolinase subunit A</fullName>
        <shortName evidence="1">5-OPase subunit A</shortName>
        <ecNumber evidence="1">3.5.2.9</ecNumber>
    </recommendedName>
    <alternativeName>
        <fullName evidence="1">5-oxoprolinase (ATP-hydrolyzing) subunit A</fullName>
    </alternativeName>
</protein>
<evidence type="ECO:0000313" key="3">
    <source>
        <dbReference type="Proteomes" id="UP000294911"/>
    </source>
</evidence>
<gene>
    <name evidence="1" type="primary">pxpA</name>
    <name evidence="2" type="ORF">EV191_13013</name>
</gene>
<dbReference type="PANTHER" id="PTHR30292">
    <property type="entry name" value="UNCHARACTERIZED PROTEIN YBGL-RELATED"/>
    <property type="match status" value="1"/>
</dbReference>
<dbReference type="Proteomes" id="UP000294911">
    <property type="component" value="Unassembled WGS sequence"/>
</dbReference>
<dbReference type="GO" id="GO:0005524">
    <property type="term" value="F:ATP binding"/>
    <property type="evidence" value="ECO:0007669"/>
    <property type="project" value="UniProtKB-UniRule"/>
</dbReference>
<organism evidence="2 3">
    <name type="scientific">Tamaricihabitans halophyticus</name>
    <dbReference type="NCBI Taxonomy" id="1262583"/>
    <lineage>
        <taxon>Bacteria</taxon>
        <taxon>Bacillati</taxon>
        <taxon>Actinomycetota</taxon>
        <taxon>Actinomycetes</taxon>
        <taxon>Pseudonocardiales</taxon>
        <taxon>Pseudonocardiaceae</taxon>
        <taxon>Tamaricihabitans</taxon>
    </lineage>
</organism>
<dbReference type="Gene3D" id="3.20.20.370">
    <property type="entry name" value="Glycoside hydrolase/deacetylase"/>
    <property type="match status" value="1"/>
</dbReference>
<comment type="similarity">
    <text evidence="1">Belongs to the LamB/PxpA family.</text>
</comment>
<comment type="function">
    <text evidence="1">Catalyzes the cleavage of 5-oxoproline to form L-glutamate coupled to the hydrolysis of ATP to ADP and inorganic phosphate.</text>
</comment>
<comment type="catalytic activity">
    <reaction evidence="1">
        <text>5-oxo-L-proline + ATP + 2 H2O = L-glutamate + ADP + phosphate + H(+)</text>
        <dbReference type="Rhea" id="RHEA:10348"/>
        <dbReference type="ChEBI" id="CHEBI:15377"/>
        <dbReference type="ChEBI" id="CHEBI:15378"/>
        <dbReference type="ChEBI" id="CHEBI:29985"/>
        <dbReference type="ChEBI" id="CHEBI:30616"/>
        <dbReference type="ChEBI" id="CHEBI:43474"/>
        <dbReference type="ChEBI" id="CHEBI:58402"/>
        <dbReference type="ChEBI" id="CHEBI:456216"/>
        <dbReference type="EC" id="3.5.2.9"/>
    </reaction>
</comment>
<proteinExistence type="inferred from homology"/>
<dbReference type="EC" id="3.5.2.9" evidence="1"/>
<dbReference type="GO" id="GO:0017168">
    <property type="term" value="F:5-oxoprolinase (ATP-hydrolyzing) activity"/>
    <property type="evidence" value="ECO:0007669"/>
    <property type="project" value="UniProtKB-UniRule"/>
</dbReference>
<dbReference type="AlphaFoldDB" id="A0A4R2PYK7"/>
<dbReference type="HAMAP" id="MF_00691">
    <property type="entry name" value="PxpA"/>
    <property type="match status" value="1"/>
</dbReference>
<dbReference type="Pfam" id="PF03746">
    <property type="entry name" value="LamB_YcsF"/>
    <property type="match status" value="1"/>
</dbReference>
<evidence type="ECO:0000313" key="2">
    <source>
        <dbReference type="EMBL" id="TCP39365.1"/>
    </source>
</evidence>
<name>A0A4R2PYK7_9PSEU</name>
<dbReference type="InterPro" id="IPR005501">
    <property type="entry name" value="LamB/YcsF/PxpA-like"/>
</dbReference>
<dbReference type="SUPFAM" id="SSF88713">
    <property type="entry name" value="Glycoside hydrolase/deacetylase"/>
    <property type="match status" value="1"/>
</dbReference>
<keyword evidence="1" id="KW-0378">Hydrolase</keyword>
<dbReference type="NCBIfam" id="NF003816">
    <property type="entry name" value="PRK05406.1-5"/>
    <property type="match status" value="1"/>
</dbReference>
<dbReference type="GO" id="GO:0005975">
    <property type="term" value="P:carbohydrate metabolic process"/>
    <property type="evidence" value="ECO:0007669"/>
    <property type="project" value="InterPro"/>
</dbReference>
<reference evidence="2 3" key="1">
    <citation type="submission" date="2019-03" db="EMBL/GenBank/DDBJ databases">
        <title>Genomic Encyclopedia of Type Strains, Phase IV (KMG-IV): sequencing the most valuable type-strain genomes for metagenomic binning, comparative biology and taxonomic classification.</title>
        <authorList>
            <person name="Goeker M."/>
        </authorList>
    </citation>
    <scope>NUCLEOTIDE SEQUENCE [LARGE SCALE GENOMIC DNA]</scope>
    <source>
        <strain evidence="2 3">DSM 45765</strain>
    </source>
</reference>
<comment type="subunit">
    <text evidence="1">Forms a complex composed of PxpA, PxpB and PxpC.</text>
</comment>
<dbReference type="CDD" id="cd10787">
    <property type="entry name" value="LamB_YcsF_like"/>
    <property type="match status" value="1"/>
</dbReference>
<sequence length="262" mass="27541">MSDRPQHISLNTDIGESFGAWTMADDDALLATVTDANIACGFHAGDPSTMRRTCETAAANGVSIGAHVAFHDLRGFGRRYMALPRQQLLEDLLYQIGALAGFARVAGSEVRYVKPHGALYHSAVAHDEHAAAVVDSIRQFDQNLSLLCQPGTKLARHATEAGLTVLREGFIDRSYTADGTLLPRGEPGAVIKDPAAAVEQAVALVATGAVTTVDGTTIPMPVDSLCIHSDSPGATAFAVKTRSALETAGVVLAPLTEIKGIR</sequence>
<accession>A0A4R2PYK7</accession>
<comment type="caution">
    <text evidence="2">The sequence shown here is derived from an EMBL/GenBank/DDBJ whole genome shotgun (WGS) entry which is preliminary data.</text>
</comment>
<dbReference type="InterPro" id="IPR011330">
    <property type="entry name" value="Glyco_hydro/deAcase_b/a-brl"/>
</dbReference>
<keyword evidence="1" id="KW-0067">ATP-binding</keyword>
<evidence type="ECO:0000256" key="1">
    <source>
        <dbReference type="HAMAP-Rule" id="MF_00691"/>
    </source>
</evidence>
<keyword evidence="1" id="KW-0547">Nucleotide-binding</keyword>
<dbReference type="EMBL" id="SLXQ01000030">
    <property type="protein sequence ID" value="TCP39365.1"/>
    <property type="molecule type" value="Genomic_DNA"/>
</dbReference>
<dbReference type="OrthoDB" id="9773478at2"/>
<dbReference type="PANTHER" id="PTHR30292:SF0">
    <property type="entry name" value="5-OXOPROLINASE SUBUNIT A"/>
    <property type="match status" value="1"/>
</dbReference>
<dbReference type="RefSeq" id="WP_132881300.1">
    <property type="nucleotide sequence ID" value="NZ_SLXQ01000030.1"/>
</dbReference>
<dbReference type="NCBIfam" id="NF003814">
    <property type="entry name" value="PRK05406.1-3"/>
    <property type="match status" value="1"/>
</dbReference>